<keyword evidence="1" id="KW-0175">Coiled coil</keyword>
<dbReference type="GO" id="GO:0045892">
    <property type="term" value="P:negative regulation of DNA-templated transcription"/>
    <property type="evidence" value="ECO:0007669"/>
    <property type="project" value="InterPro"/>
</dbReference>
<dbReference type="PANTHER" id="PTHR34648:SF1">
    <property type="entry name" value="CLOCK-INTERACTING PACEMAKER"/>
    <property type="match status" value="1"/>
</dbReference>
<evidence type="ECO:0000256" key="2">
    <source>
        <dbReference type="SAM" id="MobiDB-lite"/>
    </source>
</evidence>
<feature type="compositionally biased region" description="Basic and acidic residues" evidence="2">
    <location>
        <begin position="1"/>
        <end position="15"/>
    </location>
</feature>
<dbReference type="PANTHER" id="PTHR34648">
    <property type="entry name" value="CLOCK-INTERACTING PACEMAKER"/>
    <property type="match status" value="1"/>
</dbReference>
<feature type="coiled-coil region" evidence="1">
    <location>
        <begin position="274"/>
        <end position="301"/>
    </location>
</feature>
<dbReference type="Pfam" id="PF15800">
    <property type="entry name" value="CiPC"/>
    <property type="match status" value="2"/>
</dbReference>
<dbReference type="GO" id="GO:0005634">
    <property type="term" value="C:nucleus"/>
    <property type="evidence" value="ECO:0007669"/>
    <property type="project" value="TreeGrafter"/>
</dbReference>
<dbReference type="GO" id="GO:0042754">
    <property type="term" value="P:negative regulation of circadian rhythm"/>
    <property type="evidence" value="ECO:0007669"/>
    <property type="project" value="InterPro"/>
</dbReference>
<accession>A0A2G9R3D1</accession>
<dbReference type="Proteomes" id="UP000228934">
    <property type="component" value="Unassembled WGS sequence"/>
</dbReference>
<sequence>MERKRFGVAAQEKRQARTCHRPGNPQTAPESDKDSGFSDVASECLSSVEQNDPEEASLTSCWNAAQNPLEGPTPCPPPLLILKNLLVDHQGSSSDPHGHSWTVHPSFQLLPTTSQILVFPSSIPPAKPQSSSGKTTKYLPILNSYPKIAPHPSQLALRGHKRAADTCHQNQTKKQLPGTLHSGAGEKANSSNCPEEPVLSDVAPDCELGLATTQNETKDSMGTDGTDLQAAPFSDTSNKTHPSVPSQPKNKSRRFQNTLDVLHRSGLLSIAIKTKELARLNQATQTQLEKLQEQVSLYTKAISSNNTEDWQKLQESLVEPSGLLKEIHM</sequence>
<dbReference type="InterPro" id="IPR031602">
    <property type="entry name" value="CIPC"/>
</dbReference>
<reference evidence="4" key="1">
    <citation type="journal article" date="2017" name="Nat. Commun.">
        <title>The North American bullfrog draft genome provides insight into hormonal regulation of long noncoding RNA.</title>
        <authorList>
            <person name="Hammond S.A."/>
            <person name="Warren R.L."/>
            <person name="Vandervalk B.P."/>
            <person name="Kucuk E."/>
            <person name="Khan H."/>
            <person name="Gibb E.A."/>
            <person name="Pandoh P."/>
            <person name="Kirk H."/>
            <person name="Zhao Y."/>
            <person name="Jones M."/>
            <person name="Mungall A.J."/>
            <person name="Coope R."/>
            <person name="Pleasance S."/>
            <person name="Moore R.A."/>
            <person name="Holt R.A."/>
            <person name="Round J.M."/>
            <person name="Ohora S."/>
            <person name="Walle B.V."/>
            <person name="Veldhoen N."/>
            <person name="Helbing C.C."/>
            <person name="Birol I."/>
        </authorList>
    </citation>
    <scope>NUCLEOTIDE SEQUENCE [LARGE SCALE GENOMIC DNA]</scope>
</reference>
<protein>
    <recommendedName>
        <fullName evidence="5">CLOCK-interacting pacemaker</fullName>
    </recommendedName>
</protein>
<dbReference type="AlphaFoldDB" id="A0A2G9R3D1"/>
<name>A0A2G9R3D1_AQUCT</name>
<evidence type="ECO:0000313" key="4">
    <source>
        <dbReference type="Proteomes" id="UP000228934"/>
    </source>
</evidence>
<proteinExistence type="predicted"/>
<dbReference type="OrthoDB" id="6374619at2759"/>
<feature type="region of interest" description="Disordered" evidence="2">
    <location>
        <begin position="214"/>
        <end position="254"/>
    </location>
</feature>
<feature type="compositionally biased region" description="Polar residues" evidence="2">
    <location>
        <begin position="234"/>
        <end position="254"/>
    </location>
</feature>
<feature type="region of interest" description="Disordered" evidence="2">
    <location>
        <begin position="159"/>
        <end position="200"/>
    </location>
</feature>
<keyword evidence="4" id="KW-1185">Reference proteome</keyword>
<evidence type="ECO:0000313" key="3">
    <source>
        <dbReference type="EMBL" id="PIO22372.1"/>
    </source>
</evidence>
<gene>
    <name evidence="3" type="ORF">AB205_0045900</name>
</gene>
<evidence type="ECO:0008006" key="5">
    <source>
        <dbReference type="Google" id="ProtNLM"/>
    </source>
</evidence>
<dbReference type="EMBL" id="KV943817">
    <property type="protein sequence ID" value="PIO22372.1"/>
    <property type="molecule type" value="Genomic_DNA"/>
</dbReference>
<evidence type="ECO:0000256" key="1">
    <source>
        <dbReference type="SAM" id="Coils"/>
    </source>
</evidence>
<organism evidence="3 4">
    <name type="scientific">Aquarana catesbeiana</name>
    <name type="common">American bullfrog</name>
    <name type="synonym">Rana catesbeiana</name>
    <dbReference type="NCBI Taxonomy" id="8400"/>
    <lineage>
        <taxon>Eukaryota</taxon>
        <taxon>Metazoa</taxon>
        <taxon>Chordata</taxon>
        <taxon>Craniata</taxon>
        <taxon>Vertebrata</taxon>
        <taxon>Euteleostomi</taxon>
        <taxon>Amphibia</taxon>
        <taxon>Batrachia</taxon>
        <taxon>Anura</taxon>
        <taxon>Neobatrachia</taxon>
        <taxon>Ranoidea</taxon>
        <taxon>Ranidae</taxon>
        <taxon>Aquarana</taxon>
    </lineage>
</organism>
<feature type="region of interest" description="Disordered" evidence="2">
    <location>
        <begin position="1"/>
        <end position="59"/>
    </location>
</feature>